<evidence type="ECO:0000256" key="1">
    <source>
        <dbReference type="SAM" id="SignalP"/>
    </source>
</evidence>
<feature type="chain" id="PRO_5002430258" description="Lipoprotein" evidence="1">
    <location>
        <begin position="24"/>
        <end position="195"/>
    </location>
</feature>
<dbReference type="STRING" id="1220578.FPE01S_01_18700"/>
<accession>A0A0E9MYP3</accession>
<gene>
    <name evidence="2" type="ORF">FPE01S_01_18700</name>
</gene>
<keyword evidence="3" id="KW-1185">Reference proteome</keyword>
<name>A0A0E9MYP3_9BACT</name>
<organism evidence="2 3">
    <name type="scientific">Flavihumibacter petaseus NBRC 106054</name>
    <dbReference type="NCBI Taxonomy" id="1220578"/>
    <lineage>
        <taxon>Bacteria</taxon>
        <taxon>Pseudomonadati</taxon>
        <taxon>Bacteroidota</taxon>
        <taxon>Chitinophagia</taxon>
        <taxon>Chitinophagales</taxon>
        <taxon>Chitinophagaceae</taxon>
        <taxon>Flavihumibacter</taxon>
    </lineage>
</organism>
<evidence type="ECO:0000313" key="3">
    <source>
        <dbReference type="Proteomes" id="UP000033121"/>
    </source>
</evidence>
<sequence>MKKIFYFTAAVAFLAACSTPATKKVVVMASGKITPNGDVVQFEPGTQHNEATLTITGDKITVKSGNDSKEYPVPETGSWLLNLQKDTLIGSVQNYGGEATREGNITQELLMERMDSLKQLIQGANVTPARKNHFLAPNSLKKITSDDNTIIVGPFRGMPASLSPDSKGNVPEVYKFITVDDARQTLDKLEKMLKQ</sequence>
<keyword evidence="1" id="KW-0732">Signal</keyword>
<evidence type="ECO:0000313" key="2">
    <source>
        <dbReference type="EMBL" id="GAO42852.1"/>
    </source>
</evidence>
<proteinExistence type="predicted"/>
<evidence type="ECO:0008006" key="4">
    <source>
        <dbReference type="Google" id="ProtNLM"/>
    </source>
</evidence>
<dbReference type="RefSeq" id="WP_046368447.1">
    <property type="nucleotide sequence ID" value="NZ_BBWV01000001.1"/>
</dbReference>
<dbReference type="PROSITE" id="PS51257">
    <property type="entry name" value="PROKAR_LIPOPROTEIN"/>
    <property type="match status" value="1"/>
</dbReference>
<comment type="caution">
    <text evidence="2">The sequence shown here is derived from an EMBL/GenBank/DDBJ whole genome shotgun (WGS) entry which is preliminary data.</text>
</comment>
<dbReference type="EMBL" id="BBWV01000001">
    <property type="protein sequence ID" value="GAO42852.1"/>
    <property type="molecule type" value="Genomic_DNA"/>
</dbReference>
<protein>
    <recommendedName>
        <fullName evidence="4">Lipoprotein</fullName>
    </recommendedName>
</protein>
<dbReference type="AlphaFoldDB" id="A0A0E9MYP3"/>
<dbReference type="OrthoDB" id="652198at2"/>
<dbReference type="Proteomes" id="UP000033121">
    <property type="component" value="Unassembled WGS sequence"/>
</dbReference>
<feature type="signal peptide" evidence="1">
    <location>
        <begin position="1"/>
        <end position="23"/>
    </location>
</feature>
<reference evidence="2 3" key="1">
    <citation type="submission" date="2015-04" db="EMBL/GenBank/DDBJ databases">
        <title>Whole genome shotgun sequence of Flavihumibacter petaseus NBRC 106054.</title>
        <authorList>
            <person name="Miyazawa S."/>
            <person name="Hosoyama A."/>
            <person name="Hashimoto M."/>
            <person name="Noguchi M."/>
            <person name="Tsuchikane K."/>
            <person name="Ohji S."/>
            <person name="Yamazoe A."/>
            <person name="Ichikawa N."/>
            <person name="Kimura A."/>
            <person name="Fujita N."/>
        </authorList>
    </citation>
    <scope>NUCLEOTIDE SEQUENCE [LARGE SCALE GENOMIC DNA]</scope>
    <source>
        <strain evidence="2 3">NBRC 106054</strain>
    </source>
</reference>